<dbReference type="AlphaFoldDB" id="A0A0A9DYA8"/>
<reference evidence="1" key="2">
    <citation type="journal article" date="2015" name="Data Brief">
        <title>Shoot transcriptome of the giant reed, Arundo donax.</title>
        <authorList>
            <person name="Barrero R.A."/>
            <person name="Guerrero F.D."/>
            <person name="Moolhuijzen P."/>
            <person name="Goolsby J.A."/>
            <person name="Tidwell J."/>
            <person name="Bellgard S.E."/>
            <person name="Bellgard M.I."/>
        </authorList>
    </citation>
    <scope>NUCLEOTIDE SEQUENCE</scope>
    <source>
        <tissue evidence="1">Shoot tissue taken approximately 20 cm above the soil surface</tissue>
    </source>
</reference>
<proteinExistence type="predicted"/>
<accession>A0A0A9DYA8</accession>
<name>A0A0A9DYA8_ARUDO</name>
<dbReference type="EMBL" id="GBRH01207265">
    <property type="protein sequence ID" value="JAD90630.1"/>
    <property type="molecule type" value="Transcribed_RNA"/>
</dbReference>
<sequence>MPIHSATICCACIMISLLFHIHLSVPALPSQSVPYGILQNSKLAMQPQHQILEPAIHKIRK</sequence>
<organism evidence="1">
    <name type="scientific">Arundo donax</name>
    <name type="common">Giant reed</name>
    <name type="synonym">Donax arundinaceus</name>
    <dbReference type="NCBI Taxonomy" id="35708"/>
    <lineage>
        <taxon>Eukaryota</taxon>
        <taxon>Viridiplantae</taxon>
        <taxon>Streptophyta</taxon>
        <taxon>Embryophyta</taxon>
        <taxon>Tracheophyta</taxon>
        <taxon>Spermatophyta</taxon>
        <taxon>Magnoliopsida</taxon>
        <taxon>Liliopsida</taxon>
        <taxon>Poales</taxon>
        <taxon>Poaceae</taxon>
        <taxon>PACMAD clade</taxon>
        <taxon>Arundinoideae</taxon>
        <taxon>Arundineae</taxon>
        <taxon>Arundo</taxon>
    </lineage>
</organism>
<reference evidence="1" key="1">
    <citation type="submission" date="2014-09" db="EMBL/GenBank/DDBJ databases">
        <authorList>
            <person name="Magalhaes I.L.F."/>
            <person name="Oliveira U."/>
            <person name="Santos F.R."/>
            <person name="Vidigal T.H.D.A."/>
            <person name="Brescovit A.D."/>
            <person name="Santos A.J."/>
        </authorList>
    </citation>
    <scope>NUCLEOTIDE SEQUENCE</scope>
    <source>
        <tissue evidence="1">Shoot tissue taken approximately 20 cm above the soil surface</tissue>
    </source>
</reference>
<protein>
    <submittedName>
        <fullName evidence="1">Uncharacterized protein</fullName>
    </submittedName>
</protein>
<evidence type="ECO:0000313" key="1">
    <source>
        <dbReference type="EMBL" id="JAD90630.1"/>
    </source>
</evidence>